<gene>
    <name evidence="2" type="ORF">GCM10009839_37330</name>
</gene>
<proteinExistence type="predicted"/>
<comment type="caution">
    <text evidence="2">The sequence shown here is derived from an EMBL/GenBank/DDBJ whole genome shotgun (WGS) entry which is preliminary data.</text>
</comment>
<evidence type="ECO:0000256" key="1">
    <source>
        <dbReference type="SAM" id="MobiDB-lite"/>
    </source>
</evidence>
<dbReference type="EMBL" id="BAAAQN010000020">
    <property type="protein sequence ID" value="GAA2033470.1"/>
    <property type="molecule type" value="Genomic_DNA"/>
</dbReference>
<sequence>MSVFEGSLLTMGETTGSNSAPTATTTIPNTPSTTADRRKVMVLLGALEGLGRLAAKVSVSVDSA</sequence>
<protein>
    <submittedName>
        <fullName evidence="2">Uncharacterized protein</fullName>
    </submittedName>
</protein>
<accession>A0ABP5FYK9</accession>
<feature type="compositionally biased region" description="Low complexity" evidence="1">
    <location>
        <begin position="17"/>
        <end position="34"/>
    </location>
</feature>
<evidence type="ECO:0000313" key="2">
    <source>
        <dbReference type="EMBL" id="GAA2033470.1"/>
    </source>
</evidence>
<feature type="region of interest" description="Disordered" evidence="1">
    <location>
        <begin position="1"/>
        <end position="34"/>
    </location>
</feature>
<name>A0ABP5FYK9_9ACTN</name>
<dbReference type="Proteomes" id="UP001500751">
    <property type="component" value="Unassembled WGS sequence"/>
</dbReference>
<organism evidence="2 3">
    <name type="scientific">Catenulispora yoronensis</name>
    <dbReference type="NCBI Taxonomy" id="450799"/>
    <lineage>
        <taxon>Bacteria</taxon>
        <taxon>Bacillati</taxon>
        <taxon>Actinomycetota</taxon>
        <taxon>Actinomycetes</taxon>
        <taxon>Catenulisporales</taxon>
        <taxon>Catenulisporaceae</taxon>
        <taxon>Catenulispora</taxon>
    </lineage>
</organism>
<reference evidence="3" key="1">
    <citation type="journal article" date="2019" name="Int. J. Syst. Evol. Microbiol.">
        <title>The Global Catalogue of Microorganisms (GCM) 10K type strain sequencing project: providing services to taxonomists for standard genome sequencing and annotation.</title>
        <authorList>
            <consortium name="The Broad Institute Genomics Platform"/>
            <consortium name="The Broad Institute Genome Sequencing Center for Infectious Disease"/>
            <person name="Wu L."/>
            <person name="Ma J."/>
        </authorList>
    </citation>
    <scope>NUCLEOTIDE SEQUENCE [LARGE SCALE GENOMIC DNA]</scope>
    <source>
        <strain evidence="3">JCM 16014</strain>
    </source>
</reference>
<evidence type="ECO:0000313" key="3">
    <source>
        <dbReference type="Proteomes" id="UP001500751"/>
    </source>
</evidence>
<keyword evidence="3" id="KW-1185">Reference proteome</keyword>